<organism evidence="4 5">
    <name type="scientific">Periconia macrospinosa</name>
    <dbReference type="NCBI Taxonomy" id="97972"/>
    <lineage>
        <taxon>Eukaryota</taxon>
        <taxon>Fungi</taxon>
        <taxon>Dikarya</taxon>
        <taxon>Ascomycota</taxon>
        <taxon>Pezizomycotina</taxon>
        <taxon>Dothideomycetes</taxon>
        <taxon>Pleosporomycetidae</taxon>
        <taxon>Pleosporales</taxon>
        <taxon>Massarineae</taxon>
        <taxon>Periconiaceae</taxon>
        <taxon>Periconia</taxon>
    </lineage>
</organism>
<evidence type="ECO:0000256" key="2">
    <source>
        <dbReference type="SAM" id="MobiDB-lite"/>
    </source>
</evidence>
<evidence type="ECO:0000313" key="4">
    <source>
        <dbReference type="EMBL" id="PVH97713.1"/>
    </source>
</evidence>
<dbReference type="OrthoDB" id="367221at2759"/>
<feature type="domain" description="THUMP" evidence="3">
    <location>
        <begin position="151"/>
        <end position="257"/>
    </location>
</feature>
<dbReference type="GO" id="GO:0003723">
    <property type="term" value="F:RNA binding"/>
    <property type="evidence" value="ECO:0007669"/>
    <property type="project" value="UniProtKB-UniRule"/>
</dbReference>
<dbReference type="FunFam" id="3.30.2300.10:FF:000001">
    <property type="entry name" value="THUMP domain-containing protein 1"/>
    <property type="match status" value="1"/>
</dbReference>
<accession>A0A2V1DJB6</accession>
<dbReference type="EMBL" id="KZ805430">
    <property type="protein sequence ID" value="PVH97713.1"/>
    <property type="molecule type" value="Genomic_DNA"/>
</dbReference>
<dbReference type="SMART" id="SM00981">
    <property type="entry name" value="THUMP"/>
    <property type="match status" value="1"/>
</dbReference>
<reference evidence="4 5" key="1">
    <citation type="journal article" date="2018" name="Sci. Rep.">
        <title>Comparative genomics provides insights into the lifestyle and reveals functional heterogeneity of dark septate endophytic fungi.</title>
        <authorList>
            <person name="Knapp D.G."/>
            <person name="Nemeth J.B."/>
            <person name="Barry K."/>
            <person name="Hainaut M."/>
            <person name="Henrissat B."/>
            <person name="Johnson J."/>
            <person name="Kuo A."/>
            <person name="Lim J.H.P."/>
            <person name="Lipzen A."/>
            <person name="Nolan M."/>
            <person name="Ohm R.A."/>
            <person name="Tamas L."/>
            <person name="Grigoriev I.V."/>
            <person name="Spatafora J.W."/>
            <person name="Nagy L.G."/>
            <person name="Kovacs G.M."/>
        </authorList>
    </citation>
    <scope>NUCLEOTIDE SEQUENCE [LARGE SCALE GENOMIC DNA]</scope>
    <source>
        <strain evidence="4 5">DSE2036</strain>
    </source>
</reference>
<gene>
    <name evidence="4" type="ORF">DM02DRAFT_597240</name>
</gene>
<keyword evidence="5" id="KW-1185">Reference proteome</keyword>
<dbReference type="InterPro" id="IPR004114">
    <property type="entry name" value="THUMP_dom"/>
</dbReference>
<dbReference type="Pfam" id="PF02926">
    <property type="entry name" value="THUMP"/>
    <property type="match status" value="1"/>
</dbReference>
<sequence length="308" mass="34513">MDNTRNKRKGAPDQRDGSANKKSRQGKKNWDMPRKAAVESRSIQPGEMGIWATCAMKKEAPSTTELRTLFEEYASQLYEEDQISETAETQDSDEESGDIENEIKKEIEGIRKPATDPLFKSVHLSTACLVFFKTRSPVEPVSFVRKICQDAAEGKKQSNCRFVKRLTPITLTDKATERGLEDVARKVLAPHFHEPDQGSKKFAIRVTIRNNKQFTRDSIIKTVASLVGKGHKVDLSGYDLLILVEVYQNILGMSVVGSDYDELKRYNLAEITEMTRSGDDEATKGSSSTRASDQPAIVTRVVEETNMT</sequence>
<dbReference type="GO" id="GO:0006400">
    <property type="term" value="P:tRNA modification"/>
    <property type="evidence" value="ECO:0007669"/>
    <property type="project" value="InterPro"/>
</dbReference>
<name>A0A2V1DJB6_9PLEO</name>
<dbReference type="PANTHER" id="PTHR13452:SF10">
    <property type="entry name" value="THUMP DOMAIN-CONTAINING PROTEIN 1"/>
    <property type="match status" value="1"/>
</dbReference>
<feature type="compositionally biased region" description="Basic and acidic residues" evidence="2">
    <location>
        <begin position="10"/>
        <end position="19"/>
    </location>
</feature>
<keyword evidence="1" id="KW-0694">RNA-binding</keyword>
<proteinExistence type="predicted"/>
<evidence type="ECO:0000256" key="1">
    <source>
        <dbReference type="PROSITE-ProRule" id="PRU00529"/>
    </source>
</evidence>
<feature type="region of interest" description="Disordered" evidence="2">
    <location>
        <begin position="1"/>
        <end position="43"/>
    </location>
</feature>
<dbReference type="Gene3D" id="3.30.2300.10">
    <property type="entry name" value="THUMP superfamily"/>
    <property type="match status" value="1"/>
</dbReference>
<dbReference type="PROSITE" id="PS51165">
    <property type="entry name" value="THUMP"/>
    <property type="match status" value="1"/>
</dbReference>
<dbReference type="PANTHER" id="PTHR13452">
    <property type="entry name" value="THUMP DOMAIN CONTAINING PROTEIN 1-RELATED"/>
    <property type="match status" value="1"/>
</dbReference>
<protein>
    <submittedName>
        <fullName evidence="4">THUMP domain-containing protein</fullName>
    </submittedName>
</protein>
<dbReference type="AlphaFoldDB" id="A0A2V1DJB6"/>
<dbReference type="CDD" id="cd11717">
    <property type="entry name" value="THUMP_THUMPD1_like"/>
    <property type="match status" value="1"/>
</dbReference>
<evidence type="ECO:0000259" key="3">
    <source>
        <dbReference type="PROSITE" id="PS51165"/>
    </source>
</evidence>
<dbReference type="InterPro" id="IPR040183">
    <property type="entry name" value="THUMPD1-like"/>
</dbReference>
<dbReference type="Proteomes" id="UP000244855">
    <property type="component" value="Unassembled WGS sequence"/>
</dbReference>
<dbReference type="SUPFAM" id="SSF143437">
    <property type="entry name" value="THUMP domain-like"/>
    <property type="match status" value="1"/>
</dbReference>
<feature type="compositionally biased region" description="Basic and acidic residues" evidence="2">
    <location>
        <begin position="28"/>
        <end position="38"/>
    </location>
</feature>
<evidence type="ECO:0000313" key="5">
    <source>
        <dbReference type="Proteomes" id="UP000244855"/>
    </source>
</evidence>
<dbReference type="STRING" id="97972.A0A2V1DJB6"/>